<evidence type="ECO:0000313" key="3">
    <source>
        <dbReference type="Proteomes" id="UP000076837"/>
    </source>
</evidence>
<gene>
    <name evidence="2" type="ORF">ST47_g8518</name>
</gene>
<dbReference type="EMBL" id="JYNV01000281">
    <property type="protein sequence ID" value="KZM20457.1"/>
    <property type="molecule type" value="Genomic_DNA"/>
</dbReference>
<dbReference type="SUPFAM" id="SSF55144">
    <property type="entry name" value="LigT-like"/>
    <property type="match status" value="1"/>
</dbReference>
<reference evidence="2 3" key="1">
    <citation type="journal article" date="2016" name="Sci. Rep.">
        <title>Draft genome sequencing and secretome analysis of fungal phytopathogen Ascochyta rabiei provides insight into the necrotrophic effector repertoire.</title>
        <authorList>
            <person name="Verma S."/>
            <person name="Gazara R.K."/>
            <person name="Nizam S."/>
            <person name="Parween S."/>
            <person name="Chattopadhyay D."/>
            <person name="Verma P.K."/>
        </authorList>
    </citation>
    <scope>NUCLEOTIDE SEQUENCE [LARGE SCALE GENOMIC DNA]</scope>
    <source>
        <strain evidence="2 3">ArDII</strain>
    </source>
</reference>
<feature type="region of interest" description="Disordered" evidence="1">
    <location>
        <begin position="15"/>
        <end position="40"/>
    </location>
</feature>
<accession>A0A162Z8B6</accession>
<dbReference type="PANTHER" id="PTHR37474:SF1">
    <property type="entry name" value="2'-5' RNA LIGASE FAMILY PROTEIN"/>
    <property type="match status" value="1"/>
</dbReference>
<feature type="compositionally biased region" description="Polar residues" evidence="1">
    <location>
        <begin position="15"/>
        <end position="30"/>
    </location>
</feature>
<evidence type="ECO:0000313" key="2">
    <source>
        <dbReference type="EMBL" id="KZM20457.1"/>
    </source>
</evidence>
<protein>
    <submittedName>
        <fullName evidence="2">Catalytic</fullName>
    </submittedName>
</protein>
<dbReference type="OrthoDB" id="10263155at2759"/>
<comment type="caution">
    <text evidence="2">The sequence shown here is derived from an EMBL/GenBank/DDBJ whole genome shotgun (WGS) entry which is preliminary data.</text>
</comment>
<dbReference type="PANTHER" id="PTHR37474">
    <property type="entry name" value="RNA LIGASE/CYCLIC NUCLEOTIDE PHOSPHODIESTERASE"/>
    <property type="match status" value="1"/>
</dbReference>
<sequence length="267" mass="29602">MMLPTLHGAAAIRNHQSAKISRATTPQRHNVSPRCQPGTRQRVDFSNSITATRTGQSMARQLPAHLTYKTALALLPPAGVTPPIEAVRHVHDKNYRRWPPHINLIYPFLASPLETSDSNSPRLSQAIRARIEKATSGIRAFHVSLNADPPGNFTHSKTSKTVWLGPCPDATVKQLQAALQTEFTECDSDQRAFTPHLSVGQAKTNKVAEQLSKEVTNAIAGFCQDQEDNDKTLDRFIDRVYVIERKGFHDRFTIVGSVDLAQEQHAS</sequence>
<keyword evidence="3" id="KW-1185">Reference proteome</keyword>
<dbReference type="Proteomes" id="UP000076837">
    <property type="component" value="Unassembled WGS sequence"/>
</dbReference>
<organism evidence="2 3">
    <name type="scientific">Didymella rabiei</name>
    <name type="common">Chickpea ascochyta blight fungus</name>
    <name type="synonym">Mycosphaerella rabiei</name>
    <dbReference type="NCBI Taxonomy" id="5454"/>
    <lineage>
        <taxon>Eukaryota</taxon>
        <taxon>Fungi</taxon>
        <taxon>Dikarya</taxon>
        <taxon>Ascomycota</taxon>
        <taxon>Pezizomycotina</taxon>
        <taxon>Dothideomycetes</taxon>
        <taxon>Pleosporomycetidae</taxon>
        <taxon>Pleosporales</taxon>
        <taxon>Pleosporineae</taxon>
        <taxon>Didymellaceae</taxon>
        <taxon>Ascochyta</taxon>
    </lineage>
</organism>
<dbReference type="Pfam" id="PF13563">
    <property type="entry name" value="2_5_RNA_ligase2"/>
    <property type="match status" value="1"/>
</dbReference>
<evidence type="ECO:0000256" key="1">
    <source>
        <dbReference type="SAM" id="MobiDB-lite"/>
    </source>
</evidence>
<dbReference type="AlphaFoldDB" id="A0A162Z8B6"/>
<name>A0A162Z8B6_DIDRA</name>
<dbReference type="Gene3D" id="3.90.1140.10">
    <property type="entry name" value="Cyclic phosphodiesterase"/>
    <property type="match status" value="1"/>
</dbReference>
<proteinExistence type="predicted"/>
<dbReference type="InterPro" id="IPR009097">
    <property type="entry name" value="Cyclic_Pdiesterase"/>
</dbReference>